<feature type="compositionally biased region" description="Low complexity" evidence="1">
    <location>
        <begin position="201"/>
        <end position="212"/>
    </location>
</feature>
<dbReference type="InterPro" id="IPR038765">
    <property type="entry name" value="Papain-like_cys_pep_sf"/>
</dbReference>
<dbReference type="RefSeq" id="WP_263123801.1">
    <property type="nucleotide sequence ID" value="NZ_CP106753.1"/>
</dbReference>
<dbReference type="SUPFAM" id="SSF54001">
    <property type="entry name" value="Cysteine proteinases"/>
    <property type="match status" value="1"/>
</dbReference>
<dbReference type="InterPro" id="IPR022118">
    <property type="entry name" value="Peptidase_C70_AvrRpt2"/>
</dbReference>
<gene>
    <name evidence="2" type="ORF">N8I74_14410</name>
</gene>
<name>A0ABY6DLZ4_9NEIS</name>
<sequence length="1008" mass="106370">MPLIRANRESVDDRFSVLGFTIRTESPLFEVGIATDPELFRPERRAQRSRSNFYSSRAGGGAIRARRGEAVYLVPADVLANFVGQPRLYFGLATYAEGGGGGVPDAIQVPGAGNMYVNISGLTGRGLRRLVSSAAPSSYGPVNGHDASLAWGGDAQAPAARHDPSRAAEATPRPDAGRPPAAADYDDGFGVFPNPTPATAPAPTAQALAQQPKVRVTDQARRPVHAPSTGVLGQTEARLALAALTVLQPPLIALVGALRLVVDRYNVSIGIGPSVSAGLLVGGGLGAGLIFAPGGKIGYYGQFDVRAGLIDSASAELQITIVKGGIEAFGGISFAVAVEVDLAVSVSAQALFDTTPSFQGVTFGAGAGLGVEPIQVFIAMQGSAASVLGQSFDAPVHADANAADSVAQALAIPLDPGQGGRSIGLDALHAGDLIVSTARHPVSYLIRAGTLSAISHTLLYIGGGKVIEAVGDGVREVNLGDAIGDAILAVAYRDPRVDAAKAAAIVAYAKSRLGQPYNYAGVAFSGYRTLNPGGALIIDRIARLAGLQVGQASASYCSELVYDAFKAAGVTLPGALPAESRPSDVVDLFDAKKLVYVGHLIARDEILLLGIDDSHALSGQSFAVHWTTVPYYPQTSRKSCWAASAAMVVGWRDNRHISDKEIADAVLALDAYRTGLWPKDRHQLANAWNLVPEPPASYGLDQWREWLEQYGPLYIDMTWDEHGGGHARVLVGMQSDGAPDGSDTYMYLHDPWPSTGGRLKLTYAQFVALYEGRTGNSGGQLQYQVLHSAALPTHVHANTAAPFALATAALSDPAPQPAEPVRLPPPPEPLVQQQQLESRPLSGGAIEIASAVVGAVMERLVNNEGDITWELDQLRGMKHPNDAAPNPLPAAHNGPTIRLTDWPAFTNHLGDEISAGFEINWQYNGQSVGNVLISNVATNDAVGWGLSVKAKIMDDNIVYPRDNPTFAALKVRFEYRFTRTIGSDLIAIRDVHLFGNGRYNLSSRWEQS</sequence>
<dbReference type="Pfam" id="PF12385">
    <property type="entry name" value="Peptidase_C70"/>
    <property type="match status" value="1"/>
</dbReference>
<accession>A0ABY6DLZ4</accession>
<evidence type="ECO:0000256" key="1">
    <source>
        <dbReference type="SAM" id="MobiDB-lite"/>
    </source>
</evidence>
<evidence type="ECO:0000313" key="2">
    <source>
        <dbReference type="EMBL" id="UXY14501.1"/>
    </source>
</evidence>
<proteinExistence type="predicted"/>
<organism evidence="2 3">
    <name type="scientific">Chitiniphilus purpureus</name>
    <dbReference type="NCBI Taxonomy" id="2981137"/>
    <lineage>
        <taxon>Bacteria</taxon>
        <taxon>Pseudomonadati</taxon>
        <taxon>Pseudomonadota</taxon>
        <taxon>Betaproteobacteria</taxon>
        <taxon>Neisseriales</taxon>
        <taxon>Chitinibacteraceae</taxon>
        <taxon>Chitiniphilus</taxon>
    </lineage>
</organism>
<dbReference type="Gene3D" id="3.90.70.10">
    <property type="entry name" value="Cysteine proteinases"/>
    <property type="match status" value="1"/>
</dbReference>
<feature type="region of interest" description="Disordered" evidence="1">
    <location>
        <begin position="149"/>
        <end position="227"/>
    </location>
</feature>
<keyword evidence="3" id="KW-1185">Reference proteome</keyword>
<dbReference type="EMBL" id="CP106753">
    <property type="protein sequence ID" value="UXY14501.1"/>
    <property type="molecule type" value="Genomic_DNA"/>
</dbReference>
<evidence type="ECO:0000313" key="3">
    <source>
        <dbReference type="Proteomes" id="UP001061302"/>
    </source>
</evidence>
<evidence type="ECO:0008006" key="4">
    <source>
        <dbReference type="Google" id="ProtNLM"/>
    </source>
</evidence>
<dbReference type="Gene3D" id="3.90.1720.10">
    <property type="entry name" value="endopeptidase domain like (from Nostoc punctiforme)"/>
    <property type="match status" value="1"/>
</dbReference>
<dbReference type="Proteomes" id="UP001061302">
    <property type="component" value="Chromosome"/>
</dbReference>
<reference evidence="2" key="1">
    <citation type="submission" date="2022-10" db="EMBL/GenBank/DDBJ databases">
        <title>Chitiniphilus purpureus sp. nov., a novel chitin-degrading bacterium isolated from crawfish pond sediment.</title>
        <authorList>
            <person name="Li K."/>
        </authorList>
    </citation>
    <scope>NUCLEOTIDE SEQUENCE</scope>
    <source>
        <strain evidence="2">CD1</strain>
    </source>
</reference>
<protein>
    <recommendedName>
        <fullName evidence="4">Peptidase C39-like domain-containing protein</fullName>
    </recommendedName>
</protein>